<protein>
    <recommendedName>
        <fullName evidence="3">RHS repeat-associated core domain-containing protein</fullName>
    </recommendedName>
</protein>
<dbReference type="eggNOG" id="COG3209">
    <property type="taxonomic scope" value="Bacteria"/>
</dbReference>
<comment type="caution">
    <text evidence="1">The sequence shown here is derived from an EMBL/GenBank/DDBJ whole genome shotgun (WGS) entry which is preliminary data.</text>
</comment>
<reference evidence="1 2" key="1">
    <citation type="submission" date="2013-09" db="EMBL/GenBank/DDBJ databases">
        <authorList>
            <person name="Zeng Z."/>
            <person name="Chen C."/>
        </authorList>
    </citation>
    <scope>NUCLEOTIDE SEQUENCE [LARGE SCALE GENOMIC DNA]</scope>
    <source>
        <strain evidence="1 2">F44-8</strain>
    </source>
</reference>
<sequence>PNRFYNGTDYRYGFQGQEKDNEIKGEGNSYNFKYRMHDPRIGRFFAVDPLSPRYPHYTPYSFSGNKVIAYGELEGLEERIMIYNGEKYGWSEQNRSQFKSEDWLSIQVSYYKQISFYGDKAVFFGKKEYLSHQKIDDTHYVLTPKTGVLFVDLTGSYPVYEYNNTVENIPHGDKGLIWKAVKKYNPILPQADEDMDFRDKNYIATVENVREASMYMFGGVNFKLSSKALKLLQSSVGEGVMDVLGQALVKGNIKEVDISDAAVQALFKNKMAKNILKSFIDISADKGINIKESNEALTEIGIRLLVDKAPSGDKTTVQKYIIDILKKDARQEIKEAVTGE</sequence>
<dbReference type="STRING" id="1406840.Q763_17695"/>
<dbReference type="Gene3D" id="2.180.10.10">
    <property type="entry name" value="RHS repeat-associated core"/>
    <property type="match status" value="1"/>
</dbReference>
<gene>
    <name evidence="1" type="ORF">Q763_17695</name>
</gene>
<evidence type="ECO:0008006" key="3">
    <source>
        <dbReference type="Google" id="ProtNLM"/>
    </source>
</evidence>
<proteinExistence type="predicted"/>
<dbReference type="EMBL" id="JRLV01000048">
    <property type="protein sequence ID" value="KGO78584.1"/>
    <property type="molecule type" value="Genomic_DNA"/>
</dbReference>
<dbReference type="Proteomes" id="UP000030129">
    <property type="component" value="Unassembled WGS sequence"/>
</dbReference>
<keyword evidence="2" id="KW-1185">Reference proteome</keyword>
<dbReference type="AlphaFoldDB" id="A0A0A2LFC7"/>
<name>A0A0A2LFC7_9FLAO</name>
<feature type="non-terminal residue" evidence="1">
    <location>
        <position position="1"/>
    </location>
</feature>
<organism evidence="1 2">
    <name type="scientific">Flavobacterium beibuense F44-8</name>
    <dbReference type="NCBI Taxonomy" id="1406840"/>
    <lineage>
        <taxon>Bacteria</taxon>
        <taxon>Pseudomonadati</taxon>
        <taxon>Bacteroidota</taxon>
        <taxon>Flavobacteriia</taxon>
        <taxon>Flavobacteriales</taxon>
        <taxon>Flavobacteriaceae</taxon>
        <taxon>Flavobacterium</taxon>
    </lineage>
</organism>
<accession>A0A0A2LFC7</accession>
<evidence type="ECO:0000313" key="2">
    <source>
        <dbReference type="Proteomes" id="UP000030129"/>
    </source>
</evidence>
<evidence type="ECO:0000313" key="1">
    <source>
        <dbReference type="EMBL" id="KGO78584.1"/>
    </source>
</evidence>